<evidence type="ECO:0000313" key="1">
    <source>
        <dbReference type="EMBL" id="KAK0417405.1"/>
    </source>
</evidence>
<accession>A0AA39I5F4</accession>
<protein>
    <submittedName>
        <fullName evidence="1">Uncharacterized protein</fullName>
    </submittedName>
</protein>
<sequence length="180" mass="20914">MGAVRVLCRWVKQKSLQWKMDLYTRRTAGVEGLLLQWAFDRKRRVPAQRPSSAALGFAEKTLRALAIKRDMWHRMKKDNTPGLSANCVEEILEGLQFNYTLLDSTYRALLRKAPKRNRYAESLAFEETRHPLQALAEEVRLPLALGVLGTPLTFCWIISKILLYRHEQERHCAPHMEKLV</sequence>
<proteinExistence type="predicted"/>
<name>A0AA39I5F4_9BILA</name>
<organism evidence="1 2">
    <name type="scientific">Steinernema hermaphroditum</name>
    <dbReference type="NCBI Taxonomy" id="289476"/>
    <lineage>
        <taxon>Eukaryota</taxon>
        <taxon>Metazoa</taxon>
        <taxon>Ecdysozoa</taxon>
        <taxon>Nematoda</taxon>
        <taxon>Chromadorea</taxon>
        <taxon>Rhabditida</taxon>
        <taxon>Tylenchina</taxon>
        <taxon>Panagrolaimomorpha</taxon>
        <taxon>Strongyloidoidea</taxon>
        <taxon>Steinernematidae</taxon>
        <taxon>Steinernema</taxon>
    </lineage>
</organism>
<gene>
    <name evidence="1" type="ORF">QR680_012989</name>
</gene>
<reference evidence="1" key="1">
    <citation type="submission" date="2023-06" db="EMBL/GenBank/DDBJ databases">
        <title>Genomic analysis of the entomopathogenic nematode Steinernema hermaphroditum.</title>
        <authorList>
            <person name="Schwarz E.M."/>
            <person name="Heppert J.K."/>
            <person name="Baniya A."/>
            <person name="Schwartz H.T."/>
            <person name="Tan C.-H."/>
            <person name="Antoshechkin I."/>
            <person name="Sternberg P.W."/>
            <person name="Goodrich-Blair H."/>
            <person name="Dillman A.R."/>
        </authorList>
    </citation>
    <scope>NUCLEOTIDE SEQUENCE</scope>
    <source>
        <strain evidence="1">PS9179</strain>
        <tissue evidence="1">Whole animal</tissue>
    </source>
</reference>
<comment type="caution">
    <text evidence="1">The sequence shown here is derived from an EMBL/GenBank/DDBJ whole genome shotgun (WGS) entry which is preliminary data.</text>
</comment>
<dbReference type="Proteomes" id="UP001175271">
    <property type="component" value="Unassembled WGS sequence"/>
</dbReference>
<evidence type="ECO:0000313" key="2">
    <source>
        <dbReference type="Proteomes" id="UP001175271"/>
    </source>
</evidence>
<dbReference type="AlphaFoldDB" id="A0AA39I5F4"/>
<dbReference type="EMBL" id="JAUCMV010000002">
    <property type="protein sequence ID" value="KAK0417405.1"/>
    <property type="molecule type" value="Genomic_DNA"/>
</dbReference>
<keyword evidence="2" id="KW-1185">Reference proteome</keyword>